<proteinExistence type="predicted"/>
<dbReference type="InterPro" id="IPR011009">
    <property type="entry name" value="Kinase-like_dom_sf"/>
</dbReference>
<dbReference type="OrthoDB" id="377346at2759"/>
<evidence type="ECO:0000313" key="8">
    <source>
        <dbReference type="EMBL" id="CAD7703374.1"/>
    </source>
</evidence>
<dbReference type="Gene3D" id="1.10.510.10">
    <property type="entry name" value="Transferase(Phosphotransferase) domain 1"/>
    <property type="match status" value="1"/>
</dbReference>
<dbReference type="GO" id="GO:0005524">
    <property type="term" value="F:ATP binding"/>
    <property type="evidence" value="ECO:0007669"/>
    <property type="project" value="UniProtKB-KW"/>
</dbReference>
<evidence type="ECO:0000256" key="4">
    <source>
        <dbReference type="ARBA" id="ARBA00022777"/>
    </source>
</evidence>
<keyword evidence="2" id="KW-0808">Transferase</keyword>
<dbReference type="SMART" id="SM00220">
    <property type="entry name" value="S_TKc"/>
    <property type="match status" value="1"/>
</dbReference>
<name>A0A8S1JAW3_9CHLO</name>
<protein>
    <recommendedName>
        <fullName evidence="7">Protein kinase domain-containing protein</fullName>
    </recommendedName>
</protein>
<organism evidence="8 9">
    <name type="scientific">Ostreobium quekettii</name>
    <dbReference type="NCBI Taxonomy" id="121088"/>
    <lineage>
        <taxon>Eukaryota</taxon>
        <taxon>Viridiplantae</taxon>
        <taxon>Chlorophyta</taxon>
        <taxon>core chlorophytes</taxon>
        <taxon>Ulvophyceae</taxon>
        <taxon>TCBD clade</taxon>
        <taxon>Bryopsidales</taxon>
        <taxon>Ostreobineae</taxon>
        <taxon>Ostreobiaceae</taxon>
        <taxon>Ostreobium</taxon>
    </lineage>
</organism>
<reference evidence="8" key="1">
    <citation type="submission" date="2020-12" db="EMBL/GenBank/DDBJ databases">
        <authorList>
            <person name="Iha C."/>
        </authorList>
    </citation>
    <scope>NUCLEOTIDE SEQUENCE</scope>
</reference>
<comment type="caution">
    <text evidence="8">The sequence shown here is derived from an EMBL/GenBank/DDBJ whole genome shotgun (WGS) entry which is preliminary data.</text>
</comment>
<feature type="binding site" evidence="6">
    <location>
        <position position="45"/>
    </location>
    <ligand>
        <name>ATP</name>
        <dbReference type="ChEBI" id="CHEBI:30616"/>
    </ligand>
</feature>
<dbReference type="EMBL" id="CAJHUC010002190">
    <property type="protein sequence ID" value="CAD7703374.1"/>
    <property type="molecule type" value="Genomic_DNA"/>
</dbReference>
<dbReference type="SUPFAM" id="SSF56112">
    <property type="entry name" value="Protein kinase-like (PK-like)"/>
    <property type="match status" value="1"/>
</dbReference>
<dbReference type="InterPro" id="IPR000719">
    <property type="entry name" value="Prot_kinase_dom"/>
</dbReference>
<evidence type="ECO:0000259" key="7">
    <source>
        <dbReference type="PROSITE" id="PS50011"/>
    </source>
</evidence>
<dbReference type="AlphaFoldDB" id="A0A8S1JAW3"/>
<evidence type="ECO:0000256" key="3">
    <source>
        <dbReference type="ARBA" id="ARBA00022741"/>
    </source>
</evidence>
<evidence type="ECO:0000256" key="1">
    <source>
        <dbReference type="ARBA" id="ARBA00022527"/>
    </source>
</evidence>
<keyword evidence="9" id="KW-1185">Reference proteome</keyword>
<keyword evidence="5 6" id="KW-0067">ATP-binding</keyword>
<dbReference type="InterPro" id="IPR030616">
    <property type="entry name" value="Aur-like"/>
</dbReference>
<keyword evidence="3 6" id="KW-0547">Nucleotide-binding</keyword>
<dbReference type="Pfam" id="PF00069">
    <property type="entry name" value="Pkinase"/>
    <property type="match status" value="1"/>
</dbReference>
<feature type="binding site" evidence="6">
    <location>
        <position position="26"/>
    </location>
    <ligand>
        <name>ATP</name>
        <dbReference type="ChEBI" id="CHEBI:30616"/>
    </ligand>
</feature>
<evidence type="ECO:0000256" key="2">
    <source>
        <dbReference type="ARBA" id="ARBA00022679"/>
    </source>
</evidence>
<evidence type="ECO:0000256" key="5">
    <source>
        <dbReference type="ARBA" id="ARBA00022840"/>
    </source>
</evidence>
<dbReference type="PANTHER" id="PTHR24350">
    <property type="entry name" value="SERINE/THREONINE-PROTEIN KINASE IAL-RELATED"/>
    <property type="match status" value="1"/>
</dbReference>
<keyword evidence="1" id="KW-0723">Serine/threonine-protein kinase</keyword>
<feature type="non-terminal residue" evidence="8">
    <location>
        <position position="194"/>
    </location>
</feature>
<gene>
    <name evidence="8" type="ORF">OSTQU699_LOCUS8731</name>
</gene>
<feature type="domain" description="Protein kinase" evidence="7">
    <location>
        <begin position="16"/>
        <end position="194"/>
    </location>
</feature>
<dbReference type="Proteomes" id="UP000708148">
    <property type="component" value="Unassembled WGS sequence"/>
</dbReference>
<evidence type="ECO:0000313" key="9">
    <source>
        <dbReference type="Proteomes" id="UP000708148"/>
    </source>
</evidence>
<keyword evidence="4" id="KW-0418">Kinase</keyword>
<evidence type="ECO:0000256" key="6">
    <source>
        <dbReference type="PIRSR" id="PIRSR630616-2"/>
    </source>
</evidence>
<accession>A0A8S1JAW3</accession>
<dbReference type="PROSITE" id="PS50011">
    <property type="entry name" value="PROTEIN_KINASE_DOM"/>
    <property type="match status" value="1"/>
</dbReference>
<dbReference type="GO" id="GO:0004674">
    <property type="term" value="F:protein serine/threonine kinase activity"/>
    <property type="evidence" value="ECO:0007669"/>
    <property type="project" value="UniProtKB-KW"/>
</dbReference>
<sequence>MPYELLRTFYAKAEDFKFEEAILENKVCTVYRARCAYSNGAVNLKSYKNLTDNVKRRVLQEIRLAQAGCPFIQRCFDAFEDKYQWWVVLEHCAGGTLLDVLRRIGRVDNEGWLASQVIHLILQTLSYLHGESIIHRAITAQNVHFNSNKVLKLGGLYFCVDTSFGPATDVVGSVDYLAPEIPQCLRAGHGQNPK</sequence>